<dbReference type="InterPro" id="IPR014710">
    <property type="entry name" value="RmlC-like_jellyroll"/>
</dbReference>
<dbReference type="Pfam" id="PF07883">
    <property type="entry name" value="Cupin_2"/>
    <property type="match status" value="1"/>
</dbReference>
<reference evidence="2" key="1">
    <citation type="submission" date="2021-07" db="EMBL/GenBank/DDBJ databases">
        <authorList>
            <person name="Branca A.L. A."/>
        </authorList>
    </citation>
    <scope>NUCLEOTIDE SEQUENCE</scope>
</reference>
<dbReference type="InterPro" id="IPR011051">
    <property type="entry name" value="RmlC_Cupin_sf"/>
</dbReference>
<dbReference type="EMBL" id="CAJVRC010000884">
    <property type="protein sequence ID" value="CAG8904538.1"/>
    <property type="molecule type" value="Genomic_DNA"/>
</dbReference>
<evidence type="ECO:0000313" key="3">
    <source>
        <dbReference type="Proteomes" id="UP001154252"/>
    </source>
</evidence>
<name>A0A9W4KLA5_9EURO</name>
<dbReference type="Gene3D" id="2.60.120.10">
    <property type="entry name" value="Jelly Rolls"/>
    <property type="match status" value="1"/>
</dbReference>
<evidence type="ECO:0000313" key="2">
    <source>
        <dbReference type="EMBL" id="CAG8904538.1"/>
    </source>
</evidence>
<dbReference type="AlphaFoldDB" id="A0A9W4KLA5"/>
<organism evidence="2 3">
    <name type="scientific">Penicillium egyptiacum</name>
    <dbReference type="NCBI Taxonomy" id="1303716"/>
    <lineage>
        <taxon>Eukaryota</taxon>
        <taxon>Fungi</taxon>
        <taxon>Dikarya</taxon>
        <taxon>Ascomycota</taxon>
        <taxon>Pezizomycotina</taxon>
        <taxon>Eurotiomycetes</taxon>
        <taxon>Eurotiomycetidae</taxon>
        <taxon>Eurotiales</taxon>
        <taxon>Aspergillaceae</taxon>
        <taxon>Penicillium</taxon>
    </lineage>
</organism>
<sequence length="219" mass="24448">MTTTAAINFITDGFPAPGLRPTQRLITGNKEEDGKGYFLVTDNGDHHRVMGENQAVANIIYSTNENPVDLNDDKDIKYAQENEVSLTLRAYSFRLSHERKANQKKKPGLHITNGTVVRMIDFGPGVESPMHRAMSIDYGIVLEGEFELTLDSGETRIMKRGDVSVQRATAHKWKNITAGETEAGRMLYVLLDCKEVLVQGKKIEGFLGELEKEYEGRSA</sequence>
<accession>A0A9W4KLA5</accession>
<dbReference type="SUPFAM" id="SSF51182">
    <property type="entry name" value="RmlC-like cupins"/>
    <property type="match status" value="1"/>
</dbReference>
<dbReference type="OrthoDB" id="5840532at2759"/>
<dbReference type="Proteomes" id="UP001154252">
    <property type="component" value="Unassembled WGS sequence"/>
</dbReference>
<dbReference type="InterPro" id="IPR047142">
    <property type="entry name" value="OryJ/VirC-like"/>
</dbReference>
<keyword evidence="3" id="KW-1185">Reference proteome</keyword>
<comment type="caution">
    <text evidence="2">The sequence shown here is derived from an EMBL/GenBank/DDBJ whole genome shotgun (WGS) entry which is preliminary data.</text>
</comment>
<feature type="domain" description="Cupin type-2" evidence="1">
    <location>
        <begin position="120"/>
        <end position="180"/>
    </location>
</feature>
<proteinExistence type="predicted"/>
<dbReference type="PANTHER" id="PTHR36156:SF2">
    <property type="entry name" value="CUPIN TYPE-2 DOMAIN-CONTAINING PROTEIN"/>
    <property type="match status" value="1"/>
</dbReference>
<dbReference type="CDD" id="cd02231">
    <property type="entry name" value="cupin_BLL6423-like"/>
    <property type="match status" value="1"/>
</dbReference>
<protein>
    <recommendedName>
        <fullName evidence="1">Cupin type-2 domain-containing protein</fullName>
    </recommendedName>
</protein>
<gene>
    <name evidence="2" type="ORF">PEGY_LOCUS7843</name>
</gene>
<evidence type="ECO:0000259" key="1">
    <source>
        <dbReference type="Pfam" id="PF07883"/>
    </source>
</evidence>
<dbReference type="InterPro" id="IPR013096">
    <property type="entry name" value="Cupin_2"/>
</dbReference>
<dbReference type="PANTHER" id="PTHR36156">
    <property type="entry name" value="SLR2101 PROTEIN"/>
    <property type="match status" value="1"/>
</dbReference>